<dbReference type="EMBL" id="JAULSW010000006">
    <property type="protein sequence ID" value="KAK3378368.1"/>
    <property type="molecule type" value="Genomic_DNA"/>
</dbReference>
<proteinExistence type="predicted"/>
<organism evidence="2 3">
    <name type="scientific">Podospora didyma</name>
    <dbReference type="NCBI Taxonomy" id="330526"/>
    <lineage>
        <taxon>Eukaryota</taxon>
        <taxon>Fungi</taxon>
        <taxon>Dikarya</taxon>
        <taxon>Ascomycota</taxon>
        <taxon>Pezizomycotina</taxon>
        <taxon>Sordariomycetes</taxon>
        <taxon>Sordariomycetidae</taxon>
        <taxon>Sordariales</taxon>
        <taxon>Podosporaceae</taxon>
        <taxon>Podospora</taxon>
    </lineage>
</organism>
<evidence type="ECO:0000313" key="2">
    <source>
        <dbReference type="EMBL" id="KAK3378368.1"/>
    </source>
</evidence>
<keyword evidence="1" id="KW-0812">Transmembrane</keyword>
<reference evidence="2" key="2">
    <citation type="submission" date="2023-06" db="EMBL/GenBank/DDBJ databases">
        <authorList>
            <consortium name="Lawrence Berkeley National Laboratory"/>
            <person name="Haridas S."/>
            <person name="Hensen N."/>
            <person name="Bonometti L."/>
            <person name="Westerberg I."/>
            <person name="Brannstrom I.O."/>
            <person name="Guillou S."/>
            <person name="Cros-Aarteil S."/>
            <person name="Calhoun S."/>
            <person name="Kuo A."/>
            <person name="Mondo S."/>
            <person name="Pangilinan J."/>
            <person name="Riley R."/>
            <person name="LaButti K."/>
            <person name="Andreopoulos B."/>
            <person name="Lipzen A."/>
            <person name="Chen C."/>
            <person name="Yanf M."/>
            <person name="Daum C."/>
            <person name="Ng V."/>
            <person name="Clum A."/>
            <person name="Steindorff A."/>
            <person name="Ohm R."/>
            <person name="Martin F."/>
            <person name="Silar P."/>
            <person name="Natvig D."/>
            <person name="Lalanne C."/>
            <person name="Gautier V."/>
            <person name="Ament-velasquez S.L."/>
            <person name="Kruys A."/>
            <person name="Hutchinson M.I."/>
            <person name="Powell A.J."/>
            <person name="Barry K."/>
            <person name="Miller A.N."/>
            <person name="Grigoriev I.V."/>
            <person name="Debuchy R."/>
            <person name="Gladieux P."/>
            <person name="Thoren M.H."/>
            <person name="Johannesson H."/>
        </authorList>
    </citation>
    <scope>NUCLEOTIDE SEQUENCE</scope>
    <source>
        <strain evidence="2">CBS 232.78</strain>
    </source>
</reference>
<feature type="transmembrane region" description="Helical" evidence="1">
    <location>
        <begin position="116"/>
        <end position="135"/>
    </location>
</feature>
<name>A0AAE0KKD6_9PEZI</name>
<reference evidence="2" key="1">
    <citation type="journal article" date="2023" name="Mol. Phylogenet. Evol.">
        <title>Genome-scale phylogeny and comparative genomics of the fungal order Sordariales.</title>
        <authorList>
            <person name="Hensen N."/>
            <person name="Bonometti L."/>
            <person name="Westerberg I."/>
            <person name="Brannstrom I.O."/>
            <person name="Guillou S."/>
            <person name="Cros-Aarteil S."/>
            <person name="Calhoun S."/>
            <person name="Haridas S."/>
            <person name="Kuo A."/>
            <person name="Mondo S."/>
            <person name="Pangilinan J."/>
            <person name="Riley R."/>
            <person name="LaButti K."/>
            <person name="Andreopoulos B."/>
            <person name="Lipzen A."/>
            <person name="Chen C."/>
            <person name="Yan M."/>
            <person name="Daum C."/>
            <person name="Ng V."/>
            <person name="Clum A."/>
            <person name="Steindorff A."/>
            <person name="Ohm R.A."/>
            <person name="Martin F."/>
            <person name="Silar P."/>
            <person name="Natvig D.O."/>
            <person name="Lalanne C."/>
            <person name="Gautier V."/>
            <person name="Ament-Velasquez S.L."/>
            <person name="Kruys A."/>
            <person name="Hutchinson M.I."/>
            <person name="Powell A.J."/>
            <person name="Barry K."/>
            <person name="Miller A.N."/>
            <person name="Grigoriev I.V."/>
            <person name="Debuchy R."/>
            <person name="Gladieux P."/>
            <person name="Hiltunen Thoren M."/>
            <person name="Johannesson H."/>
        </authorList>
    </citation>
    <scope>NUCLEOTIDE SEQUENCE</scope>
    <source>
        <strain evidence="2">CBS 232.78</strain>
    </source>
</reference>
<accession>A0AAE0KKD6</accession>
<dbReference type="AlphaFoldDB" id="A0AAE0KKD6"/>
<gene>
    <name evidence="2" type="ORF">B0H63DRAFT_479679</name>
</gene>
<keyword evidence="1" id="KW-1133">Transmembrane helix</keyword>
<comment type="caution">
    <text evidence="2">The sequence shown here is derived from an EMBL/GenBank/DDBJ whole genome shotgun (WGS) entry which is preliminary data.</text>
</comment>
<dbReference type="Proteomes" id="UP001285441">
    <property type="component" value="Unassembled WGS sequence"/>
</dbReference>
<evidence type="ECO:0000313" key="3">
    <source>
        <dbReference type="Proteomes" id="UP001285441"/>
    </source>
</evidence>
<keyword evidence="3" id="KW-1185">Reference proteome</keyword>
<protein>
    <submittedName>
        <fullName evidence="2">Uncharacterized protein</fullName>
    </submittedName>
</protein>
<keyword evidence="1" id="KW-0472">Membrane</keyword>
<sequence length="142" mass="16508">MLPKATQLTMLPTGLVSLNRVVFCLPFLIDYGAPPCRKKVNNRNNKNNSKYIIFPARLKCHIRRCKSNSTITMTTRMRRFISGLFFIFRSGGEREREREERGGNEVWGSVHIPNHLIFCFLLFLASPSYFLFFALPSCFCYD</sequence>
<evidence type="ECO:0000256" key="1">
    <source>
        <dbReference type="SAM" id="Phobius"/>
    </source>
</evidence>